<dbReference type="RefSeq" id="WP_005869383.1">
    <property type="nucleotide sequence ID" value="NZ_ACYG01000008.1"/>
</dbReference>
<dbReference type="EC" id="2.1.1.77" evidence="3 9"/>
<dbReference type="PROSITE" id="PS01279">
    <property type="entry name" value="PCMT"/>
    <property type="match status" value="1"/>
</dbReference>
<dbReference type="AlphaFoldDB" id="C8PEG2"/>
<keyword evidence="7 10" id="KW-0808">Transferase</keyword>
<evidence type="ECO:0000313" key="10">
    <source>
        <dbReference type="EMBL" id="EEV18757.1"/>
    </source>
</evidence>
<comment type="similarity">
    <text evidence="2">Belongs to the methyltransferase superfamily. L-isoaspartyl/D-aspartyl protein methyltransferase family.</text>
</comment>
<dbReference type="GO" id="GO:0004719">
    <property type="term" value="F:protein-L-isoaspartate (D-aspartate) O-methyltransferase activity"/>
    <property type="evidence" value="ECO:0007669"/>
    <property type="project" value="UniProtKB-UniRule"/>
</dbReference>
<evidence type="ECO:0000256" key="2">
    <source>
        <dbReference type="ARBA" id="ARBA00005369"/>
    </source>
</evidence>
<dbReference type="Proteomes" id="UP000005709">
    <property type="component" value="Unassembled WGS sequence"/>
</dbReference>
<reference evidence="10 11" key="1">
    <citation type="submission" date="2009-07" db="EMBL/GenBank/DDBJ databases">
        <authorList>
            <person name="Madupu R."/>
            <person name="Sebastian Y."/>
            <person name="Durkin A.S."/>
            <person name="Torralba M."/>
            <person name="Methe B."/>
            <person name="Sutton G.G."/>
            <person name="Strausberg R.L."/>
            <person name="Nelson K.E."/>
        </authorList>
    </citation>
    <scope>NUCLEOTIDE SEQUENCE [LARGE SCALE GENOMIC DNA]</scope>
    <source>
        <strain evidence="10 11">RM3268</strain>
    </source>
</reference>
<keyword evidence="8" id="KW-0949">S-adenosyl-L-methionine</keyword>
<dbReference type="SUPFAM" id="SSF53335">
    <property type="entry name" value="S-adenosyl-L-methionine-dependent methyltransferases"/>
    <property type="match status" value="1"/>
</dbReference>
<dbReference type="GO" id="GO:0030091">
    <property type="term" value="P:protein repair"/>
    <property type="evidence" value="ECO:0007669"/>
    <property type="project" value="UniProtKB-UniRule"/>
</dbReference>
<dbReference type="PANTHER" id="PTHR11579:SF0">
    <property type="entry name" value="PROTEIN-L-ISOASPARTATE(D-ASPARTATE) O-METHYLTRANSFERASE"/>
    <property type="match status" value="1"/>
</dbReference>
<gene>
    <name evidence="10" type="primary">pcm</name>
    <name evidence="10" type="ORF">CAMGR0001_1863</name>
</gene>
<proteinExistence type="inferred from homology"/>
<evidence type="ECO:0000256" key="1">
    <source>
        <dbReference type="ARBA" id="ARBA00004496"/>
    </source>
</evidence>
<name>C8PEG2_9BACT</name>
<dbReference type="OrthoDB" id="9810066at2"/>
<dbReference type="InterPro" id="IPR029063">
    <property type="entry name" value="SAM-dependent_MTases_sf"/>
</dbReference>
<dbReference type="CDD" id="cd02440">
    <property type="entry name" value="AdoMet_MTases"/>
    <property type="match status" value="1"/>
</dbReference>
<dbReference type="GO" id="GO:0005737">
    <property type="term" value="C:cytoplasm"/>
    <property type="evidence" value="ECO:0007669"/>
    <property type="project" value="UniProtKB-SubCell"/>
</dbReference>
<organism evidence="10 11">
    <name type="scientific">Campylobacter gracilis RM3268</name>
    <dbReference type="NCBI Taxonomy" id="553220"/>
    <lineage>
        <taxon>Bacteria</taxon>
        <taxon>Pseudomonadati</taxon>
        <taxon>Campylobacterota</taxon>
        <taxon>Epsilonproteobacteria</taxon>
        <taxon>Campylobacterales</taxon>
        <taxon>Campylobacteraceae</taxon>
        <taxon>Campylobacter</taxon>
    </lineage>
</organism>
<evidence type="ECO:0000256" key="3">
    <source>
        <dbReference type="ARBA" id="ARBA00011890"/>
    </source>
</evidence>
<comment type="subcellular location">
    <subcellularLocation>
        <location evidence="1">Cytoplasm</location>
    </subcellularLocation>
</comment>
<keyword evidence="6 10" id="KW-0489">Methyltransferase</keyword>
<evidence type="ECO:0000256" key="6">
    <source>
        <dbReference type="ARBA" id="ARBA00022603"/>
    </source>
</evidence>
<dbReference type="NCBIfam" id="NF001453">
    <property type="entry name" value="PRK00312.1"/>
    <property type="match status" value="1"/>
</dbReference>
<comment type="caution">
    <text evidence="10">The sequence shown here is derived from an EMBL/GenBank/DDBJ whole genome shotgun (WGS) entry which is preliminary data.</text>
</comment>
<dbReference type="InterPro" id="IPR000682">
    <property type="entry name" value="PCMT"/>
</dbReference>
<dbReference type="GO" id="GO:0032259">
    <property type="term" value="P:methylation"/>
    <property type="evidence" value="ECO:0007669"/>
    <property type="project" value="UniProtKB-KW"/>
</dbReference>
<dbReference type="PANTHER" id="PTHR11579">
    <property type="entry name" value="PROTEIN-L-ISOASPARTATE O-METHYLTRANSFERASE"/>
    <property type="match status" value="1"/>
</dbReference>
<protein>
    <recommendedName>
        <fullName evidence="4 9">Protein-L-isoaspartate O-methyltransferase</fullName>
        <ecNumber evidence="3 9">2.1.1.77</ecNumber>
    </recommendedName>
</protein>
<evidence type="ECO:0000256" key="7">
    <source>
        <dbReference type="ARBA" id="ARBA00022679"/>
    </source>
</evidence>
<keyword evidence="11" id="KW-1185">Reference proteome</keyword>
<dbReference type="NCBIfam" id="TIGR00080">
    <property type="entry name" value="pimt"/>
    <property type="match status" value="1"/>
</dbReference>
<dbReference type="EMBL" id="ACYG01000008">
    <property type="protein sequence ID" value="EEV18757.1"/>
    <property type="molecule type" value="Genomic_DNA"/>
</dbReference>
<keyword evidence="5" id="KW-0963">Cytoplasm</keyword>
<dbReference type="eggNOG" id="COG2518">
    <property type="taxonomic scope" value="Bacteria"/>
</dbReference>
<evidence type="ECO:0000256" key="5">
    <source>
        <dbReference type="ARBA" id="ARBA00022490"/>
    </source>
</evidence>
<evidence type="ECO:0000313" key="11">
    <source>
        <dbReference type="Proteomes" id="UP000005709"/>
    </source>
</evidence>
<dbReference type="Gene3D" id="3.40.50.150">
    <property type="entry name" value="Vaccinia Virus protein VP39"/>
    <property type="match status" value="1"/>
</dbReference>
<evidence type="ECO:0000256" key="8">
    <source>
        <dbReference type="ARBA" id="ARBA00022691"/>
    </source>
</evidence>
<dbReference type="Pfam" id="PF01135">
    <property type="entry name" value="PCMT"/>
    <property type="match status" value="1"/>
</dbReference>
<evidence type="ECO:0000256" key="9">
    <source>
        <dbReference type="NCBIfam" id="TIGR00080"/>
    </source>
</evidence>
<evidence type="ECO:0000256" key="4">
    <source>
        <dbReference type="ARBA" id="ARBA00013346"/>
    </source>
</evidence>
<sequence>MVSLERLRCEKMANDIAEQVSLNPALFEAFCSVARSEFAPLGAHAFSLNAQPILASQWISSPLTVARMTMALNVDPKVEKILEIGCGSGYQAAILSRMVHRVFAVERVERLVGEAKRHFANLGISNISLRHDDGNAGWKNFAPFDRILLSACAERIDERLFAQLADGGILVAPMNRGGSQKIVRFSKISPSEIKEEELGACEFVPLVQGRG</sequence>
<accession>C8PEG2</accession>
<dbReference type="STRING" id="824.CGRAC_0509"/>